<dbReference type="EMBL" id="KZ825809">
    <property type="protein sequence ID" value="PYH98632.1"/>
    <property type="molecule type" value="Genomic_DNA"/>
</dbReference>
<keyword evidence="3" id="KW-1185">Reference proteome</keyword>
<dbReference type="VEuPathDB" id="FungiDB:BO71DRAFT_425880"/>
<feature type="compositionally biased region" description="Polar residues" evidence="1">
    <location>
        <begin position="33"/>
        <end position="52"/>
    </location>
</feature>
<dbReference type="AlphaFoldDB" id="A0A319F1S7"/>
<protein>
    <submittedName>
        <fullName evidence="2">Uncharacterized protein</fullName>
    </submittedName>
</protein>
<evidence type="ECO:0000256" key="1">
    <source>
        <dbReference type="SAM" id="MobiDB-lite"/>
    </source>
</evidence>
<organism evidence="2 3">
    <name type="scientific">Aspergillus ellipticus CBS 707.79</name>
    <dbReference type="NCBI Taxonomy" id="1448320"/>
    <lineage>
        <taxon>Eukaryota</taxon>
        <taxon>Fungi</taxon>
        <taxon>Dikarya</taxon>
        <taxon>Ascomycota</taxon>
        <taxon>Pezizomycotina</taxon>
        <taxon>Eurotiomycetes</taxon>
        <taxon>Eurotiomycetidae</taxon>
        <taxon>Eurotiales</taxon>
        <taxon>Aspergillaceae</taxon>
        <taxon>Aspergillus</taxon>
        <taxon>Aspergillus subgen. Circumdati</taxon>
    </lineage>
</organism>
<name>A0A319F1S7_9EURO</name>
<proteinExistence type="predicted"/>
<evidence type="ECO:0000313" key="3">
    <source>
        <dbReference type="Proteomes" id="UP000247810"/>
    </source>
</evidence>
<accession>A0A319F1S7</accession>
<sequence length="150" mass="16711">MLIACVMENAISYTRRLTVRIHIAEQHPRLQNRPTVRQSQVEGLSSSHNPSQMYEAPHPDDHSAIEVVTRNGERPSRVGQSITRNQDIVPGPSSGCYETVVFASLRDDSVRSTTIDLQHREMGATRALQATGGSVARARSRYCEILIKET</sequence>
<gene>
    <name evidence="2" type="ORF">BO71DRAFT_425880</name>
</gene>
<reference evidence="2 3" key="1">
    <citation type="submission" date="2018-02" db="EMBL/GenBank/DDBJ databases">
        <title>The genomes of Aspergillus section Nigri reveals drivers in fungal speciation.</title>
        <authorList>
            <consortium name="DOE Joint Genome Institute"/>
            <person name="Vesth T.C."/>
            <person name="Nybo J."/>
            <person name="Theobald S."/>
            <person name="Brandl J."/>
            <person name="Frisvad J.C."/>
            <person name="Nielsen K.F."/>
            <person name="Lyhne E.K."/>
            <person name="Kogle M.E."/>
            <person name="Kuo A."/>
            <person name="Riley R."/>
            <person name="Clum A."/>
            <person name="Nolan M."/>
            <person name="Lipzen A."/>
            <person name="Salamov A."/>
            <person name="Henrissat B."/>
            <person name="Wiebenga A."/>
            <person name="De vries R.P."/>
            <person name="Grigoriev I.V."/>
            <person name="Mortensen U.H."/>
            <person name="Andersen M.R."/>
            <person name="Baker S.E."/>
        </authorList>
    </citation>
    <scope>NUCLEOTIDE SEQUENCE [LARGE SCALE GENOMIC DNA]</scope>
    <source>
        <strain evidence="2 3">CBS 707.79</strain>
    </source>
</reference>
<feature type="region of interest" description="Disordered" evidence="1">
    <location>
        <begin position="33"/>
        <end position="59"/>
    </location>
</feature>
<dbReference type="Proteomes" id="UP000247810">
    <property type="component" value="Unassembled WGS sequence"/>
</dbReference>
<evidence type="ECO:0000313" key="2">
    <source>
        <dbReference type="EMBL" id="PYH98632.1"/>
    </source>
</evidence>